<feature type="domain" description="HTH lysR-type" evidence="5">
    <location>
        <begin position="1"/>
        <end position="59"/>
    </location>
</feature>
<dbReference type="Pfam" id="PF03466">
    <property type="entry name" value="LysR_substrate"/>
    <property type="match status" value="1"/>
</dbReference>
<keyword evidence="4" id="KW-0804">Transcription</keyword>
<keyword evidence="3" id="KW-0238">DNA-binding</keyword>
<keyword evidence="2" id="KW-0805">Transcription regulation</keyword>
<dbReference type="SUPFAM" id="SSF46785">
    <property type="entry name" value="Winged helix' DNA-binding domain"/>
    <property type="match status" value="1"/>
</dbReference>
<dbReference type="OrthoDB" id="9813056at2"/>
<dbReference type="PROSITE" id="PS50931">
    <property type="entry name" value="HTH_LYSR"/>
    <property type="match status" value="1"/>
</dbReference>
<evidence type="ECO:0000256" key="2">
    <source>
        <dbReference type="ARBA" id="ARBA00023015"/>
    </source>
</evidence>
<dbReference type="RefSeq" id="WP_019964624.1">
    <property type="nucleotide sequence ID" value="NZ_UGSK01000001.1"/>
</dbReference>
<dbReference type="InterPro" id="IPR036388">
    <property type="entry name" value="WH-like_DNA-bd_sf"/>
</dbReference>
<evidence type="ECO:0000313" key="6">
    <source>
        <dbReference type="EMBL" id="SUB01651.1"/>
    </source>
</evidence>
<dbReference type="SUPFAM" id="SSF53850">
    <property type="entry name" value="Periplasmic binding protein-like II"/>
    <property type="match status" value="1"/>
</dbReference>
<dbReference type="FunFam" id="1.10.10.10:FF:000001">
    <property type="entry name" value="LysR family transcriptional regulator"/>
    <property type="match status" value="1"/>
</dbReference>
<accession>A0A378ZYN6</accession>
<dbReference type="GO" id="GO:0003700">
    <property type="term" value="F:DNA-binding transcription factor activity"/>
    <property type="evidence" value="ECO:0007669"/>
    <property type="project" value="InterPro"/>
</dbReference>
<evidence type="ECO:0000259" key="5">
    <source>
        <dbReference type="PROSITE" id="PS50931"/>
    </source>
</evidence>
<protein>
    <submittedName>
        <fullName evidence="6">D-malate degradation protein R</fullName>
    </submittedName>
</protein>
<dbReference type="PANTHER" id="PTHR30537">
    <property type="entry name" value="HTH-TYPE TRANSCRIPTIONAL REGULATOR"/>
    <property type="match status" value="1"/>
</dbReference>
<dbReference type="PANTHER" id="PTHR30537:SF5">
    <property type="entry name" value="HTH-TYPE TRANSCRIPTIONAL ACTIVATOR TTDR-RELATED"/>
    <property type="match status" value="1"/>
</dbReference>
<sequence length="309" mass="33602">MDRLTSMAVFVKAADLGSFAKAAAALNLSPQMVAKHVLFLEDRLGTALLNRTTRRQSLTDIGRAYYDRCKLVLAEAEAADGLANEMRKTPRGILRIGAGKTFGAFALAPFLKNWLSEHQGVEADLVLEDRYTDPLDEGLDVIIRIGELADTNLIAHPLAPYRLITCASPAYLAEHGTPVHPSDLESHQCLGFASWSRTFGCEWTFAKDGRTQTINVQGRLRSNDWAALLNAAVAGMGITLGPESVLTAELTSGRLVRVLPDYDGPAKPVHLLYPASRRPAAALRAFIEAAVREFGDPRPTRQKPSRAGT</sequence>
<proteinExistence type="inferred from homology"/>
<name>A0A378ZYN6_9HYPH</name>
<dbReference type="InterPro" id="IPR036390">
    <property type="entry name" value="WH_DNA-bd_sf"/>
</dbReference>
<dbReference type="Gene3D" id="1.10.10.10">
    <property type="entry name" value="Winged helix-like DNA-binding domain superfamily/Winged helix DNA-binding domain"/>
    <property type="match status" value="1"/>
</dbReference>
<dbReference type="EMBL" id="UGSK01000001">
    <property type="protein sequence ID" value="SUB01651.1"/>
    <property type="molecule type" value="Genomic_DNA"/>
</dbReference>
<organism evidence="6 7">
    <name type="scientific">Pannonibacter phragmitetus</name>
    <dbReference type="NCBI Taxonomy" id="121719"/>
    <lineage>
        <taxon>Bacteria</taxon>
        <taxon>Pseudomonadati</taxon>
        <taxon>Pseudomonadota</taxon>
        <taxon>Alphaproteobacteria</taxon>
        <taxon>Hyphomicrobiales</taxon>
        <taxon>Stappiaceae</taxon>
        <taxon>Pannonibacter</taxon>
    </lineage>
</organism>
<dbReference type="InterPro" id="IPR005119">
    <property type="entry name" value="LysR_subst-bd"/>
</dbReference>
<evidence type="ECO:0000256" key="4">
    <source>
        <dbReference type="ARBA" id="ARBA00023163"/>
    </source>
</evidence>
<dbReference type="GO" id="GO:0006351">
    <property type="term" value="P:DNA-templated transcription"/>
    <property type="evidence" value="ECO:0007669"/>
    <property type="project" value="TreeGrafter"/>
</dbReference>
<comment type="similarity">
    <text evidence="1">Belongs to the LysR transcriptional regulatory family.</text>
</comment>
<dbReference type="InterPro" id="IPR058163">
    <property type="entry name" value="LysR-type_TF_proteobact-type"/>
</dbReference>
<evidence type="ECO:0000256" key="1">
    <source>
        <dbReference type="ARBA" id="ARBA00009437"/>
    </source>
</evidence>
<dbReference type="InterPro" id="IPR000847">
    <property type="entry name" value="LysR_HTH_N"/>
</dbReference>
<dbReference type="Pfam" id="PF00126">
    <property type="entry name" value="HTH_1"/>
    <property type="match status" value="1"/>
</dbReference>
<evidence type="ECO:0000256" key="3">
    <source>
        <dbReference type="ARBA" id="ARBA00023125"/>
    </source>
</evidence>
<evidence type="ECO:0000313" key="7">
    <source>
        <dbReference type="Proteomes" id="UP000255000"/>
    </source>
</evidence>
<reference evidence="6 7" key="1">
    <citation type="submission" date="2018-06" db="EMBL/GenBank/DDBJ databases">
        <authorList>
            <consortium name="Pathogen Informatics"/>
            <person name="Doyle S."/>
        </authorList>
    </citation>
    <scope>NUCLEOTIDE SEQUENCE [LARGE SCALE GENOMIC DNA]</scope>
    <source>
        <strain evidence="6 7">NCTC13350</strain>
    </source>
</reference>
<dbReference type="AlphaFoldDB" id="A0A378ZYN6"/>
<gene>
    <name evidence="6" type="primary">dmlR_5</name>
    <name evidence="6" type="ORF">NCTC13350_02595</name>
</gene>
<dbReference type="GO" id="GO:0043565">
    <property type="term" value="F:sequence-specific DNA binding"/>
    <property type="evidence" value="ECO:0007669"/>
    <property type="project" value="TreeGrafter"/>
</dbReference>
<dbReference type="Proteomes" id="UP000255000">
    <property type="component" value="Unassembled WGS sequence"/>
</dbReference>
<dbReference type="Gene3D" id="3.40.190.290">
    <property type="match status" value="1"/>
</dbReference>